<name>A0A5C6FHA3_9PLAN</name>
<accession>A0A5C6FHA3</accession>
<keyword evidence="1" id="KW-0812">Transmembrane</keyword>
<feature type="transmembrane region" description="Helical" evidence="1">
    <location>
        <begin position="56"/>
        <end position="76"/>
    </location>
</feature>
<evidence type="ECO:0000256" key="1">
    <source>
        <dbReference type="SAM" id="Phobius"/>
    </source>
</evidence>
<keyword evidence="1" id="KW-1133">Transmembrane helix</keyword>
<organism evidence="2 3">
    <name type="scientific">Crateriforma conspicua</name>
    <dbReference type="NCBI Taxonomy" id="2527996"/>
    <lineage>
        <taxon>Bacteria</taxon>
        <taxon>Pseudomonadati</taxon>
        <taxon>Planctomycetota</taxon>
        <taxon>Planctomycetia</taxon>
        <taxon>Planctomycetales</taxon>
        <taxon>Planctomycetaceae</taxon>
        <taxon>Crateriforma</taxon>
    </lineage>
</organism>
<dbReference type="EMBL" id="SJPZ01000003">
    <property type="protein sequence ID" value="TWU60916.1"/>
    <property type="molecule type" value="Genomic_DNA"/>
</dbReference>
<reference evidence="2 3" key="1">
    <citation type="submission" date="2019-02" db="EMBL/GenBank/DDBJ databases">
        <title>Deep-cultivation of Planctomycetes and their phenomic and genomic characterization uncovers novel biology.</title>
        <authorList>
            <person name="Wiegand S."/>
            <person name="Jogler M."/>
            <person name="Boedeker C."/>
            <person name="Pinto D."/>
            <person name="Vollmers J."/>
            <person name="Rivas-Marin E."/>
            <person name="Kohn T."/>
            <person name="Peeters S.H."/>
            <person name="Heuer A."/>
            <person name="Rast P."/>
            <person name="Oberbeckmann S."/>
            <person name="Bunk B."/>
            <person name="Jeske O."/>
            <person name="Meyerdierks A."/>
            <person name="Storesund J.E."/>
            <person name="Kallscheuer N."/>
            <person name="Luecker S."/>
            <person name="Lage O.M."/>
            <person name="Pohl T."/>
            <person name="Merkel B.J."/>
            <person name="Hornburger P."/>
            <person name="Mueller R.-W."/>
            <person name="Bruemmer F."/>
            <person name="Labrenz M."/>
            <person name="Spormann A.M."/>
            <person name="Op Den Camp H."/>
            <person name="Overmann J."/>
            <person name="Amann R."/>
            <person name="Jetten M.S.M."/>
            <person name="Mascher T."/>
            <person name="Medema M.H."/>
            <person name="Devos D.P."/>
            <person name="Kaster A.-K."/>
            <person name="Ovreas L."/>
            <person name="Rohde M."/>
            <person name="Galperin M.Y."/>
            <person name="Jogler C."/>
        </authorList>
    </citation>
    <scope>NUCLEOTIDE SEQUENCE [LARGE SCALE GENOMIC DNA]</scope>
    <source>
        <strain evidence="2 3">V7</strain>
    </source>
</reference>
<feature type="transmembrane region" description="Helical" evidence="1">
    <location>
        <begin position="81"/>
        <end position="100"/>
    </location>
</feature>
<dbReference type="OrthoDB" id="9841240at2"/>
<dbReference type="Proteomes" id="UP000316476">
    <property type="component" value="Unassembled WGS sequence"/>
</dbReference>
<proteinExistence type="predicted"/>
<gene>
    <name evidence="2" type="ORF">V7x_52240</name>
</gene>
<comment type="caution">
    <text evidence="2">The sequence shown here is derived from an EMBL/GenBank/DDBJ whole genome shotgun (WGS) entry which is preliminary data.</text>
</comment>
<sequence length="194" mass="21061">MDTLLPVPGDAGRSSNEWIKTQIEMKRPTLIIAAVVLILGFALIRGFVLLDFSGALLFGLFGAGSGFAVVCSSRAFSDAKLVSACVCGILAVLMLVPVVIPRTCFADFPFMAAMADIQRRTRSVQHKLDSDPRLSSVDIKFMAPSGTKQKWVQVSGSVETKPAFDELQTHLEGLEFPVRYNLLVGGDRIKTDEP</sequence>
<evidence type="ECO:0000313" key="2">
    <source>
        <dbReference type="EMBL" id="TWU60916.1"/>
    </source>
</evidence>
<feature type="transmembrane region" description="Helical" evidence="1">
    <location>
        <begin position="30"/>
        <end position="50"/>
    </location>
</feature>
<protein>
    <submittedName>
        <fullName evidence="2">Uncharacterized protein</fullName>
    </submittedName>
</protein>
<dbReference type="RefSeq" id="WP_146416274.1">
    <property type="nucleotide sequence ID" value="NZ_SJPZ01000003.1"/>
</dbReference>
<evidence type="ECO:0000313" key="3">
    <source>
        <dbReference type="Proteomes" id="UP000316476"/>
    </source>
</evidence>
<dbReference type="AlphaFoldDB" id="A0A5C6FHA3"/>
<keyword evidence="1" id="KW-0472">Membrane</keyword>